<dbReference type="Pfam" id="PF00551">
    <property type="entry name" value="Formyl_trans_N"/>
    <property type="match status" value="1"/>
</dbReference>
<sequence>MALPRNTQQQNAQAQIITASCSSKLGTVDVVTRYLYQNGFYITEIHSFDDTENEQFFIRIEFRPDNGANFDRQAFFEGFSPQADKFSMQWQLVAKAYKPKIVIMVSKQDHCLNDLLYRWRVGSLAVDIQAIVSNHPDCESLAKWHNIPYYHFPISSETKAEQEALVWGVIQQYDTDLVVLARYMQVLSNDMCVKLKGRAINIHHSLLPGFKGAKPYHQAYEKGIKLVGATAHYVSDELDEGPIISQGVETVDHGFLPQDLAAKGRDVECLTLARAVQNHIENRIFLYGQKTVVFTK</sequence>
<comment type="catalytic activity">
    <reaction evidence="3">
        <text>(6R)-10-formyltetrahydrofolate + H2O = (6S)-5,6,7,8-tetrahydrofolate + formate + H(+)</text>
        <dbReference type="Rhea" id="RHEA:19833"/>
        <dbReference type="ChEBI" id="CHEBI:15377"/>
        <dbReference type="ChEBI" id="CHEBI:15378"/>
        <dbReference type="ChEBI" id="CHEBI:15740"/>
        <dbReference type="ChEBI" id="CHEBI:57453"/>
        <dbReference type="ChEBI" id="CHEBI:195366"/>
        <dbReference type="EC" id="3.5.1.10"/>
    </reaction>
</comment>
<dbReference type="RefSeq" id="WP_061996779.1">
    <property type="nucleotide sequence ID" value="NZ_CANLMS010000004.1"/>
</dbReference>
<dbReference type="Gene3D" id="3.30.70.260">
    <property type="match status" value="1"/>
</dbReference>
<dbReference type="InterPro" id="IPR036477">
    <property type="entry name" value="Formyl_transf_N_sf"/>
</dbReference>
<dbReference type="GO" id="GO:0006189">
    <property type="term" value="P:'de novo' IMP biosynthetic process"/>
    <property type="evidence" value="ECO:0007669"/>
    <property type="project" value="UniProtKB-UniRule"/>
</dbReference>
<dbReference type="InterPro" id="IPR004810">
    <property type="entry name" value="PurU"/>
</dbReference>
<dbReference type="PROSITE" id="PS51257">
    <property type="entry name" value="PROKAR_LIPOPROTEIN"/>
    <property type="match status" value="1"/>
</dbReference>
<dbReference type="EMBL" id="JAUOQI010000005">
    <property type="protein sequence ID" value="MDO6577598.1"/>
    <property type="molecule type" value="Genomic_DNA"/>
</dbReference>
<keyword evidence="1 3" id="KW-0554">One-carbon metabolism</keyword>
<comment type="caution">
    <text evidence="6">The sequence shown here is derived from an EMBL/GenBank/DDBJ whole genome shotgun (WGS) entry which is preliminary data.</text>
</comment>
<accession>A0AAW7Z503</accession>
<evidence type="ECO:0000256" key="2">
    <source>
        <dbReference type="ARBA" id="ARBA00022801"/>
    </source>
</evidence>
<feature type="active site" evidence="3">
    <location>
        <position position="239"/>
    </location>
</feature>
<dbReference type="GO" id="GO:0008864">
    <property type="term" value="F:formyltetrahydrofolate deformylase activity"/>
    <property type="evidence" value="ECO:0007669"/>
    <property type="project" value="UniProtKB-UniRule"/>
</dbReference>
<dbReference type="InterPro" id="IPR044074">
    <property type="entry name" value="PurU_ACT"/>
</dbReference>
<dbReference type="CDD" id="cd04875">
    <property type="entry name" value="ACT_F4HF-DF"/>
    <property type="match status" value="1"/>
</dbReference>
<dbReference type="NCBIfam" id="NF004684">
    <property type="entry name" value="PRK06027.1"/>
    <property type="match status" value="1"/>
</dbReference>
<dbReference type="SUPFAM" id="SSF53328">
    <property type="entry name" value="Formyltransferase"/>
    <property type="match status" value="1"/>
</dbReference>
<evidence type="ECO:0000313" key="6">
    <source>
        <dbReference type="EMBL" id="MDO6577598.1"/>
    </source>
</evidence>
<dbReference type="AlphaFoldDB" id="A0AAW7Z503"/>
<organism evidence="6 7">
    <name type="scientific">Alteromonas stellipolaris</name>
    <dbReference type="NCBI Taxonomy" id="233316"/>
    <lineage>
        <taxon>Bacteria</taxon>
        <taxon>Pseudomonadati</taxon>
        <taxon>Pseudomonadota</taxon>
        <taxon>Gammaproteobacteria</taxon>
        <taxon>Alteromonadales</taxon>
        <taxon>Alteromonadaceae</taxon>
        <taxon>Alteromonas/Salinimonas group</taxon>
        <taxon>Alteromonas</taxon>
    </lineage>
</organism>
<evidence type="ECO:0000256" key="4">
    <source>
        <dbReference type="NCBIfam" id="TIGR00655"/>
    </source>
</evidence>
<dbReference type="PANTHER" id="PTHR42706:SF1">
    <property type="entry name" value="FORMYLTETRAHYDROFOLATE DEFORMYLASE 2, MITOCHONDRIAL"/>
    <property type="match status" value="1"/>
</dbReference>
<keyword evidence="2 3" id="KW-0378">Hydrolase</keyword>
<comment type="function">
    <text evidence="3">Catalyzes the hydrolysis of 10-formyltetrahydrofolate (formyl-FH4) to formate and tetrahydrofolate (FH4).</text>
</comment>
<feature type="domain" description="Formyl transferase N-terminal" evidence="5">
    <location>
        <begin position="100"/>
        <end position="275"/>
    </location>
</feature>
<protein>
    <recommendedName>
        <fullName evidence="3 4">Formyltetrahydrofolate deformylase</fullName>
        <ecNumber evidence="3 4">3.5.1.10</ecNumber>
    </recommendedName>
    <alternativeName>
        <fullName evidence="3">Formyl-FH(4) hydrolase</fullName>
    </alternativeName>
</protein>
<dbReference type="PRINTS" id="PR01575">
    <property type="entry name" value="FFH4HYDRLASE"/>
</dbReference>
<proteinExistence type="inferred from homology"/>
<reference evidence="6" key="1">
    <citation type="submission" date="2023-07" db="EMBL/GenBank/DDBJ databases">
        <title>Genome content predicts the carbon catabolic preferences of heterotrophic bacteria.</title>
        <authorList>
            <person name="Gralka M."/>
        </authorList>
    </citation>
    <scope>NUCLEOTIDE SEQUENCE</scope>
    <source>
        <strain evidence="6">F2M12</strain>
    </source>
</reference>
<evidence type="ECO:0000259" key="5">
    <source>
        <dbReference type="Pfam" id="PF00551"/>
    </source>
</evidence>
<evidence type="ECO:0000256" key="3">
    <source>
        <dbReference type="HAMAP-Rule" id="MF_01927"/>
    </source>
</evidence>
<dbReference type="GO" id="GO:0006730">
    <property type="term" value="P:one-carbon metabolic process"/>
    <property type="evidence" value="ECO:0007669"/>
    <property type="project" value="UniProtKB-KW"/>
</dbReference>
<dbReference type="EC" id="3.5.1.10" evidence="3 4"/>
<dbReference type="PIRSF" id="PIRSF036480">
    <property type="entry name" value="FormyFH4_hydr"/>
    <property type="match status" value="1"/>
</dbReference>
<dbReference type="CDD" id="cd08648">
    <property type="entry name" value="FMT_core_Formyl-FH4-Hydrolase_C"/>
    <property type="match status" value="1"/>
</dbReference>
<dbReference type="Gene3D" id="3.40.50.170">
    <property type="entry name" value="Formyl transferase, N-terminal domain"/>
    <property type="match status" value="1"/>
</dbReference>
<dbReference type="InterPro" id="IPR002376">
    <property type="entry name" value="Formyl_transf_N"/>
</dbReference>
<dbReference type="NCBIfam" id="TIGR00655">
    <property type="entry name" value="PurU"/>
    <property type="match status" value="1"/>
</dbReference>
<name>A0AAW7Z503_9ALTE</name>
<keyword evidence="3" id="KW-0658">Purine biosynthesis</keyword>
<dbReference type="Proteomes" id="UP001170717">
    <property type="component" value="Unassembled WGS sequence"/>
</dbReference>
<dbReference type="InterPro" id="IPR045865">
    <property type="entry name" value="ACT-like_dom_sf"/>
</dbReference>
<dbReference type="InterPro" id="IPR041729">
    <property type="entry name" value="Formyl-FH4-Hydrolase_C"/>
</dbReference>
<dbReference type="SUPFAM" id="SSF55021">
    <property type="entry name" value="ACT-like"/>
    <property type="match status" value="1"/>
</dbReference>
<gene>
    <name evidence="3 6" type="primary">purU</name>
    <name evidence="6" type="ORF">Q4527_09340</name>
</gene>
<comment type="similarity">
    <text evidence="3">Belongs to the PurU family.</text>
</comment>
<dbReference type="HAMAP" id="MF_01927">
    <property type="entry name" value="PurU"/>
    <property type="match status" value="1"/>
</dbReference>
<dbReference type="PANTHER" id="PTHR42706">
    <property type="entry name" value="FORMYLTETRAHYDROFOLATE DEFORMYLASE"/>
    <property type="match status" value="1"/>
</dbReference>
<evidence type="ECO:0000313" key="7">
    <source>
        <dbReference type="Proteomes" id="UP001170717"/>
    </source>
</evidence>
<comment type="pathway">
    <text evidence="3">Purine metabolism; IMP biosynthesis via de novo pathway; formate from 10-formyl-5,6,7,8-tetrahydrofolate: step 1/1.</text>
</comment>
<evidence type="ECO:0000256" key="1">
    <source>
        <dbReference type="ARBA" id="ARBA00022563"/>
    </source>
</evidence>